<evidence type="ECO:0000256" key="2">
    <source>
        <dbReference type="ARBA" id="ARBA00004651"/>
    </source>
</evidence>
<dbReference type="EMBL" id="CR382122">
    <property type="protein sequence ID" value="CAH02236.1"/>
    <property type="molecule type" value="Genomic_DNA"/>
</dbReference>
<dbReference type="FunCoup" id="Q6CW46">
    <property type="interactions" value="152"/>
</dbReference>
<dbReference type="GO" id="GO:1903425">
    <property type="term" value="F:fluoride transmembrane transporter activity"/>
    <property type="evidence" value="ECO:0007669"/>
    <property type="project" value="TreeGrafter"/>
</dbReference>
<reference evidence="10 11" key="1">
    <citation type="journal article" date="2004" name="Nature">
        <title>Genome evolution in yeasts.</title>
        <authorList>
            <consortium name="Genolevures"/>
            <person name="Dujon B."/>
            <person name="Sherman D."/>
            <person name="Fischer G."/>
            <person name="Durrens P."/>
            <person name="Casaregola S."/>
            <person name="Lafontaine I."/>
            <person name="de Montigny J."/>
            <person name="Marck C."/>
            <person name="Neuveglise C."/>
            <person name="Talla E."/>
            <person name="Goffard N."/>
            <person name="Frangeul L."/>
            <person name="Aigle M."/>
            <person name="Anthouard V."/>
            <person name="Babour A."/>
            <person name="Barbe V."/>
            <person name="Barnay S."/>
            <person name="Blanchin S."/>
            <person name="Beckerich J.M."/>
            <person name="Beyne E."/>
            <person name="Bleykasten C."/>
            <person name="Boisrame A."/>
            <person name="Boyer J."/>
            <person name="Cattolico L."/>
            <person name="Confanioleri F."/>
            <person name="de Daruvar A."/>
            <person name="Despons L."/>
            <person name="Fabre E."/>
            <person name="Fairhead C."/>
            <person name="Ferry-Dumazet H."/>
            <person name="Groppi A."/>
            <person name="Hantraye F."/>
            <person name="Hennequin C."/>
            <person name="Jauniaux N."/>
            <person name="Joyet P."/>
            <person name="Kachouri R."/>
            <person name="Kerrest A."/>
            <person name="Koszul R."/>
            <person name="Lemaire M."/>
            <person name="Lesur I."/>
            <person name="Ma L."/>
            <person name="Muller H."/>
            <person name="Nicaud J.M."/>
            <person name="Nikolski M."/>
            <person name="Oztas S."/>
            <person name="Ozier-Kalogeropoulos O."/>
            <person name="Pellenz S."/>
            <person name="Potier S."/>
            <person name="Richard G.F."/>
            <person name="Straub M.L."/>
            <person name="Suleau A."/>
            <person name="Swennene D."/>
            <person name="Tekaia F."/>
            <person name="Wesolowski-Louvel M."/>
            <person name="Westhof E."/>
            <person name="Wirth B."/>
            <person name="Zeniou-Meyer M."/>
            <person name="Zivanovic I."/>
            <person name="Bolotin-Fukuhara M."/>
            <person name="Thierry A."/>
            <person name="Bouchier C."/>
            <person name="Caudron B."/>
            <person name="Scarpelli C."/>
            <person name="Gaillardin C."/>
            <person name="Weissenbach J."/>
            <person name="Wincker P."/>
            <person name="Souciet J.L."/>
        </authorList>
    </citation>
    <scope>NUCLEOTIDE SEQUENCE [LARGE SCALE GENOMIC DNA]</scope>
    <source>
        <strain evidence="11">ATCC 8585 / CBS 2359 / DSM 70799 / NBRC 1267 / NRRL Y-1140 / WM37</strain>
    </source>
</reference>
<name>Q6CW46_KLULA</name>
<feature type="transmembrane region" description="Helical" evidence="9">
    <location>
        <begin position="230"/>
        <end position="252"/>
    </location>
</feature>
<dbReference type="HOGENOM" id="CLU_030507_1_2_1"/>
<keyword evidence="5 9" id="KW-1133">Transmembrane helix</keyword>
<sequence length="337" mass="37526">MGYRDAYRDNKRVINEKLYETLLVYLTFIPFTVLGTYTRLGIFRLSSYEPSYITATSTIWSNMVACFLFGAIRYADGIITIDSYTLPSLTTGFCGTASSFSSFILELFQHSTHSAISGAQYPNAGYGVMEFLSVLLIQLVASGGALVFGQTVARHLLNHYTSYHKKLQKFINYGGKLMRFACIPIVVSQIVLAIVFSGNSRFWTLDALFGIVGASIRFELSKHFNNRFNWFPMGTFLANIISSTLACVLFILRYGLKDGHPLVTNAEATSMVLYLLLGFCGSLSTLSTFVYEGNNMPITNACWYYFLSVGICFCVSIVITGTYAWTHGIQDIQGRIA</sequence>
<feature type="transmembrane region" description="Helical" evidence="9">
    <location>
        <begin position="202"/>
        <end position="218"/>
    </location>
</feature>
<dbReference type="Pfam" id="PF02537">
    <property type="entry name" value="CRCB"/>
    <property type="match status" value="2"/>
</dbReference>
<feature type="transmembrane region" description="Helical" evidence="9">
    <location>
        <begin position="131"/>
        <end position="157"/>
    </location>
</feature>
<dbReference type="PaxDb" id="284590-Q6CW46"/>
<organism evidence="10 11">
    <name type="scientific">Kluyveromyces lactis (strain ATCC 8585 / CBS 2359 / DSM 70799 / NBRC 1267 / NRRL Y-1140 / WM37)</name>
    <name type="common">Yeast</name>
    <name type="synonym">Candida sphaerica</name>
    <dbReference type="NCBI Taxonomy" id="284590"/>
    <lineage>
        <taxon>Eukaryota</taxon>
        <taxon>Fungi</taxon>
        <taxon>Dikarya</taxon>
        <taxon>Ascomycota</taxon>
        <taxon>Saccharomycotina</taxon>
        <taxon>Saccharomycetes</taxon>
        <taxon>Saccharomycetales</taxon>
        <taxon>Saccharomycetaceae</taxon>
        <taxon>Kluyveromyces</taxon>
    </lineage>
</organism>
<comment type="catalytic activity">
    <reaction evidence="8">
        <text>fluoride(in) = fluoride(out)</text>
        <dbReference type="Rhea" id="RHEA:76159"/>
        <dbReference type="ChEBI" id="CHEBI:17051"/>
    </reaction>
    <physiologicalReaction direction="left-to-right" evidence="8">
        <dbReference type="Rhea" id="RHEA:76160"/>
    </physiologicalReaction>
</comment>
<evidence type="ECO:0000313" key="11">
    <source>
        <dbReference type="Proteomes" id="UP000000598"/>
    </source>
</evidence>
<feature type="transmembrane region" description="Helical" evidence="9">
    <location>
        <begin position="21"/>
        <end position="40"/>
    </location>
</feature>
<dbReference type="PANTHER" id="PTHR28259">
    <property type="entry name" value="FLUORIDE EXPORT PROTEIN 1-RELATED"/>
    <property type="match status" value="1"/>
</dbReference>
<evidence type="ECO:0000256" key="3">
    <source>
        <dbReference type="ARBA" id="ARBA00022475"/>
    </source>
</evidence>
<feature type="transmembrane region" description="Helical" evidence="9">
    <location>
        <begin position="303"/>
        <end position="325"/>
    </location>
</feature>
<dbReference type="RefSeq" id="XP_451843.1">
    <property type="nucleotide sequence ID" value="XM_451843.1"/>
</dbReference>
<evidence type="ECO:0000256" key="7">
    <source>
        <dbReference type="ARBA" id="ARBA00035120"/>
    </source>
</evidence>
<protein>
    <submittedName>
        <fullName evidence="10">KLLA0B07040p</fullName>
    </submittedName>
</protein>
<comment type="similarity">
    <text evidence="7">Belongs to the fluoride channel Fluc/FEX (TC 1.A.43) family.</text>
</comment>
<dbReference type="GO" id="GO:0005886">
    <property type="term" value="C:plasma membrane"/>
    <property type="evidence" value="ECO:0007669"/>
    <property type="project" value="UniProtKB-SubCell"/>
</dbReference>
<evidence type="ECO:0000256" key="9">
    <source>
        <dbReference type="SAM" id="Phobius"/>
    </source>
</evidence>
<keyword evidence="4 9" id="KW-0812">Transmembrane</keyword>
<evidence type="ECO:0000256" key="5">
    <source>
        <dbReference type="ARBA" id="ARBA00022989"/>
    </source>
</evidence>
<evidence type="ECO:0000256" key="4">
    <source>
        <dbReference type="ARBA" id="ARBA00022692"/>
    </source>
</evidence>
<accession>Q6CW46</accession>
<keyword evidence="6 9" id="KW-0472">Membrane</keyword>
<dbReference type="PANTHER" id="PTHR28259:SF1">
    <property type="entry name" value="FLUORIDE EXPORT PROTEIN 1-RELATED"/>
    <property type="match status" value="1"/>
</dbReference>
<feature type="transmembrane region" description="Helical" evidence="9">
    <location>
        <begin position="52"/>
        <end position="72"/>
    </location>
</feature>
<gene>
    <name evidence="10" type="ORF">KLLA0_B07040g</name>
</gene>
<evidence type="ECO:0000313" key="10">
    <source>
        <dbReference type="EMBL" id="CAH02236.1"/>
    </source>
</evidence>
<evidence type="ECO:0000256" key="1">
    <source>
        <dbReference type="ARBA" id="ARBA00002598"/>
    </source>
</evidence>
<comment type="subcellular location">
    <subcellularLocation>
        <location evidence="2">Cell membrane</location>
        <topology evidence="2">Multi-pass membrane protein</topology>
    </subcellularLocation>
</comment>
<comment type="function">
    <text evidence="1">Fluoride channel required for the rapid expulsion of cytoplasmic fluoride.</text>
</comment>
<evidence type="ECO:0000256" key="6">
    <source>
        <dbReference type="ARBA" id="ARBA00023136"/>
    </source>
</evidence>
<proteinExistence type="inferred from homology"/>
<dbReference type="AlphaFoldDB" id="Q6CW46"/>
<dbReference type="InParanoid" id="Q6CW46"/>
<evidence type="ECO:0000256" key="8">
    <source>
        <dbReference type="ARBA" id="ARBA00035585"/>
    </source>
</evidence>
<feature type="transmembrane region" description="Helical" evidence="9">
    <location>
        <begin position="272"/>
        <end position="291"/>
    </location>
</feature>
<dbReference type="eggNOG" id="ENOG502QT5F">
    <property type="taxonomic scope" value="Eukaryota"/>
</dbReference>
<keyword evidence="3" id="KW-1003">Cell membrane</keyword>
<dbReference type="KEGG" id="kla:KLLA0_B07040g"/>
<dbReference type="STRING" id="284590.Q6CW46"/>
<dbReference type="OMA" id="ADGYCGC"/>
<dbReference type="InterPro" id="IPR003691">
    <property type="entry name" value="FluC"/>
</dbReference>
<feature type="transmembrane region" description="Helical" evidence="9">
    <location>
        <begin position="177"/>
        <end position="196"/>
    </location>
</feature>
<dbReference type="Proteomes" id="UP000000598">
    <property type="component" value="Chromosome B"/>
</dbReference>
<keyword evidence="11" id="KW-1185">Reference proteome</keyword>
<dbReference type="GeneID" id="2897503"/>
<feature type="transmembrane region" description="Helical" evidence="9">
    <location>
        <begin position="84"/>
        <end position="105"/>
    </location>
</feature>